<gene>
    <name evidence="2" type="primary">GIP</name>
    <name evidence="2" type="ORF">SPIL2461_LOCUS20945</name>
</gene>
<feature type="compositionally biased region" description="Acidic residues" evidence="1">
    <location>
        <begin position="35"/>
        <end position="50"/>
    </location>
</feature>
<dbReference type="GO" id="GO:0003676">
    <property type="term" value="F:nucleic acid binding"/>
    <property type="evidence" value="ECO:0007669"/>
    <property type="project" value="InterPro"/>
</dbReference>
<dbReference type="SUPFAM" id="SSF53098">
    <property type="entry name" value="Ribonuclease H-like"/>
    <property type="match status" value="1"/>
</dbReference>
<evidence type="ECO:0000313" key="2">
    <source>
        <dbReference type="EMBL" id="CAE7730339.1"/>
    </source>
</evidence>
<organism evidence="2 3">
    <name type="scientific">Symbiodinium pilosum</name>
    <name type="common">Dinoflagellate</name>
    <dbReference type="NCBI Taxonomy" id="2952"/>
    <lineage>
        <taxon>Eukaryota</taxon>
        <taxon>Sar</taxon>
        <taxon>Alveolata</taxon>
        <taxon>Dinophyceae</taxon>
        <taxon>Suessiales</taxon>
        <taxon>Symbiodiniaceae</taxon>
        <taxon>Symbiodinium</taxon>
    </lineage>
</organism>
<keyword evidence="3" id="KW-1185">Reference proteome</keyword>
<sequence length="968" mass="107485">MSDAELRRWERHVRDGHVPYDRRFYDYDIPEDNAEVDEADPLEVEEEPVADDGAGVGMSENEEDPGQQARNERFKALYKDVGDTLEYQSLHYMVPLQRRTASEVFAGVRSICLKLRREGLPVARLHSDRGRELMAPSLRTWAEVRDMFITTGESQSPQSNGRAETAVRLLKRRTRTLLRSSGLPKSCWPLAMAYAAGRQRALALDQKHELDIPFGTVVHCKAKMFGEGGKFDLKERWLEGKFAGWSEDVVHGKVVRMRPFLVDSDALVELEPMEDEVEDMAKALIEDGHFDAQDLRGLWDIAKRHATPKNRTCVHGYQTTLDNIVVALAPCDRGGGTWVEAKPETYSFEDEWRRIPNGEWRRGRVHDLEVGVPFRFNARLWHQSELWEGRRLVMIAYTPRMGAMTRPTYNALLDMGFSPPPLHGPDILTPTLNMLDMASEDKQADAVAFLSQEGTTSEDIKKRALKPTAELQSLQEDVVARLHQRADFLTELLAEEEMLAEELADIGNLVREEALDSREAVMDMVKNIQLDLDKALQESTKLFLKAATVSQEEIDSVADVEAYLDALEGDLGVTLTVSLDQVRTHLTRWVEAMKKELSNVETTTGAARMVICGNHVGLDSDHTKATLYASGASAESLRIALCLATAAGWIAAATDITGAFLLATWPESKPTYGVLPPKILAQCGLVQCDQVFLARRPLYGLREAPSLWAAYRTEQLNKIRVPYDAGHLILKPLVSDTELWLILYVHGTEVPVLYGIIVCYVDDLLYLALLEVVHAIHAKWVASVTWGWSSRFLMEPLVWASVEWLGDADLTAEEETNFDKDSGSLASASGSLAEPVQISSTIGMKVLSYLNASAELKLKMDGGYSDASFSPFGSRSFGCSLAVVSQSPVAWKAGKRPYVTMSVCVAELVDGSTCALLLESTQSMLEEVGVLEGAPALRIDNQAAGNLLQLDLGARATYVLGSRTWLIG</sequence>
<feature type="region of interest" description="Disordered" evidence="1">
    <location>
        <begin position="35"/>
        <end position="69"/>
    </location>
</feature>
<dbReference type="OrthoDB" id="428809at2759"/>
<dbReference type="InterPro" id="IPR036397">
    <property type="entry name" value="RNaseH_sf"/>
</dbReference>
<name>A0A812XFG9_SYMPI</name>
<evidence type="ECO:0000313" key="3">
    <source>
        <dbReference type="Proteomes" id="UP000649617"/>
    </source>
</evidence>
<dbReference type="Proteomes" id="UP000649617">
    <property type="component" value="Unassembled WGS sequence"/>
</dbReference>
<proteinExistence type="predicted"/>
<evidence type="ECO:0000256" key="1">
    <source>
        <dbReference type="SAM" id="MobiDB-lite"/>
    </source>
</evidence>
<dbReference type="InterPro" id="IPR012337">
    <property type="entry name" value="RNaseH-like_sf"/>
</dbReference>
<dbReference type="Gene3D" id="3.30.420.10">
    <property type="entry name" value="Ribonuclease H-like superfamily/Ribonuclease H"/>
    <property type="match status" value="1"/>
</dbReference>
<protein>
    <submittedName>
        <fullName evidence="2">GIP protein</fullName>
    </submittedName>
</protein>
<accession>A0A812XFG9</accession>
<reference evidence="2" key="1">
    <citation type="submission" date="2021-02" db="EMBL/GenBank/DDBJ databases">
        <authorList>
            <person name="Dougan E. K."/>
            <person name="Rhodes N."/>
            <person name="Thang M."/>
            <person name="Chan C."/>
        </authorList>
    </citation>
    <scope>NUCLEOTIDE SEQUENCE</scope>
</reference>
<dbReference type="EMBL" id="CAJNIZ010045804">
    <property type="protein sequence ID" value="CAE7730339.1"/>
    <property type="molecule type" value="Genomic_DNA"/>
</dbReference>
<comment type="caution">
    <text evidence="2">The sequence shown here is derived from an EMBL/GenBank/DDBJ whole genome shotgun (WGS) entry which is preliminary data.</text>
</comment>
<dbReference type="AlphaFoldDB" id="A0A812XFG9"/>